<evidence type="ECO:0000313" key="1">
    <source>
        <dbReference type="EMBL" id="AFU88264.1"/>
    </source>
</evidence>
<dbReference type="Proteomes" id="UP000000463">
    <property type="component" value="Segment"/>
</dbReference>
<keyword evidence="2" id="KW-1185">Reference proteome</keyword>
<organism evidence="1 2">
    <name type="scientific">Caulobacter phage CcrColossus</name>
    <dbReference type="NCBI Taxonomy" id="1211640"/>
    <lineage>
        <taxon>Viruses</taxon>
        <taxon>Duplodnaviria</taxon>
        <taxon>Heunggongvirae</taxon>
        <taxon>Uroviricota</taxon>
        <taxon>Caudoviricetes</taxon>
        <taxon>Jeanschmidtviridae</taxon>
        <taxon>Colossusvirus</taxon>
        <taxon>Colossusvirus colossus</taxon>
    </lineage>
</organism>
<dbReference type="EMBL" id="JX100810">
    <property type="protein sequence ID" value="AFU88264.1"/>
    <property type="molecule type" value="Genomic_DNA"/>
</dbReference>
<reference evidence="1 2" key="1">
    <citation type="journal article" date="2012" name="BMC Genomics">
        <title>The Caulobacter crescentus phage phiCbK: genomics of a canonical phage.</title>
        <authorList>
            <person name="Gill J.J."/>
            <person name="Berry J.D."/>
            <person name="Russell W.K."/>
            <person name="Lessor L."/>
            <person name="Escobar Garcia D.A."/>
            <person name="Hernandez D."/>
            <person name="Kane A."/>
            <person name="Keene J."/>
            <person name="Maddox M."/>
            <person name="Martin R."/>
            <person name="Mohan S."/>
            <person name="Thorn A.M."/>
            <person name="Russell D.H."/>
            <person name="Young R."/>
        </authorList>
    </citation>
    <scope>NUCLEOTIDE SEQUENCE [LARGE SCALE GENOMIC DNA]</scope>
</reference>
<sequence length="78" mass="8605">MTEFLITCPHCGGVVPPDAENNVDLAAVEALAMQLHTRTGAAPNWHQAEPDDRAYWRGVARRLLVEAAEEMTETDDDD</sequence>
<gene>
    <name evidence="1" type="ORF">CcrColossus_gp394</name>
</gene>
<evidence type="ECO:0000313" key="2">
    <source>
        <dbReference type="Proteomes" id="UP000000463"/>
    </source>
</evidence>
<accession>K4JSD5</accession>
<protein>
    <submittedName>
        <fullName evidence="1">Uncharacterized protein</fullName>
    </submittedName>
</protein>
<dbReference type="GeneID" id="13995322"/>
<proteinExistence type="predicted"/>
<dbReference type="RefSeq" id="YP_006988628.1">
    <property type="nucleotide sequence ID" value="NC_019406.1"/>
</dbReference>
<name>K4JSD5_9CAUD</name>
<dbReference type="KEGG" id="vg:13995322"/>